<comment type="similarity">
    <text evidence="1">Belongs to the ATP-dependent AMP-binding enzyme family.</text>
</comment>
<evidence type="ECO:0000256" key="1">
    <source>
        <dbReference type="ARBA" id="ARBA00006432"/>
    </source>
</evidence>
<evidence type="ECO:0000256" key="6">
    <source>
        <dbReference type="ARBA" id="ARBA00076959"/>
    </source>
</evidence>
<dbReference type="PANTHER" id="PTHR43767">
    <property type="entry name" value="LONG-CHAIN-FATTY-ACID--COA LIGASE"/>
    <property type="match status" value="1"/>
</dbReference>
<dbReference type="InterPro" id="IPR025110">
    <property type="entry name" value="AMP-bd_C"/>
</dbReference>
<dbReference type="InterPro" id="IPR020845">
    <property type="entry name" value="AMP-binding_CS"/>
</dbReference>
<evidence type="ECO:0000256" key="4">
    <source>
        <dbReference type="ARBA" id="ARBA00036813"/>
    </source>
</evidence>
<dbReference type="Pfam" id="PF13193">
    <property type="entry name" value="AMP-binding_C"/>
    <property type="match status" value="1"/>
</dbReference>
<protein>
    <recommendedName>
        <fullName evidence="5">Long-chain-fatty-acid--CoA ligase FadD13</fullName>
        <ecNumber evidence="3">6.2.1.3</ecNumber>
    </recommendedName>
    <alternativeName>
        <fullName evidence="6">Fatty acyl-CoA ligase</fullName>
    </alternativeName>
    <alternativeName>
        <fullName evidence="8">Fatty acyl-CoA synthetase</fullName>
    </alternativeName>
    <alternativeName>
        <fullName evidence="7">Very-long-chain fatty-acyl-CoA synthetase</fullName>
    </alternativeName>
</protein>
<evidence type="ECO:0000256" key="2">
    <source>
        <dbReference type="ARBA" id="ARBA00022598"/>
    </source>
</evidence>
<dbReference type="Pfam" id="PF00501">
    <property type="entry name" value="AMP-binding"/>
    <property type="match status" value="1"/>
</dbReference>
<dbReference type="KEGG" id="mauu:NCTC10437_01568"/>
<evidence type="ECO:0000256" key="5">
    <source>
        <dbReference type="ARBA" id="ARBA00069710"/>
    </source>
</evidence>
<sequence>MVKSTMQDFPLTIPAILRHGLQVHGGRRVLTLDADGTARGATFTEVGRHAAQLAHALRELGVSGDGRVGTFMWNNQEHVEAYLAIPSIGAVLHTLNLRLSVDQVSYIANHAQDQVILVDGSLIEQFAPILPKLQSVKSVIVTGDADTGALEGSGKTVYRYRALLENRPADFEWPKVDESSAAGLCYTSGTTGNPKGVAFSHRSTFLHSMAVMAKDGFQFGANDTVLALVPQFHANAWGSIYAAFMAGSELLLPDRNLHSESLVRAIHNHRPTIAIGVPTIWADIANYLEKHPEFDISSLEFVAVGGSAASRHLMEELEKHGVTLTQAWGMTETSPLAAIARPSSTLKGEDRWRIRITQGRPVPGVETRIVDDAGDSLPHDGVAVGEVEVRGPWITGSYFGDDDSGRFHDGWLRTGDAGTIDENQYLTLTDRIKDVIKSGGEWISSVELELLIASHPDVAEASVIGVPDDRWQERPLAVVVIKENHTVTPEQLREFLSDKVAKWWLPERWTFVEAVPRTSVGKFDKRALRSQHAEGAFQVLEVRG</sequence>
<dbReference type="InterPro" id="IPR050237">
    <property type="entry name" value="ATP-dep_AMP-bd_enzyme"/>
</dbReference>
<dbReference type="NCBIfam" id="NF004837">
    <property type="entry name" value="PRK06187.1"/>
    <property type="match status" value="1"/>
</dbReference>
<keyword evidence="12" id="KW-1185">Reference proteome</keyword>
<evidence type="ECO:0000313" key="12">
    <source>
        <dbReference type="Proteomes" id="UP000279306"/>
    </source>
</evidence>
<evidence type="ECO:0000259" key="10">
    <source>
        <dbReference type="Pfam" id="PF13193"/>
    </source>
</evidence>
<dbReference type="PANTHER" id="PTHR43767:SF11">
    <property type="entry name" value="MEDIUM-CHAIN-FATTY-ACID--COA LIGASE"/>
    <property type="match status" value="1"/>
</dbReference>
<dbReference type="EC" id="6.2.1.3" evidence="3"/>
<dbReference type="InterPro" id="IPR045851">
    <property type="entry name" value="AMP-bd_C_sf"/>
</dbReference>
<comment type="catalytic activity">
    <reaction evidence="4">
        <text>a long-chain fatty acid + ATP + CoA = a long-chain fatty acyl-CoA + AMP + diphosphate</text>
        <dbReference type="Rhea" id="RHEA:15421"/>
        <dbReference type="ChEBI" id="CHEBI:30616"/>
        <dbReference type="ChEBI" id="CHEBI:33019"/>
        <dbReference type="ChEBI" id="CHEBI:57287"/>
        <dbReference type="ChEBI" id="CHEBI:57560"/>
        <dbReference type="ChEBI" id="CHEBI:83139"/>
        <dbReference type="ChEBI" id="CHEBI:456215"/>
        <dbReference type="EC" id="6.2.1.3"/>
    </reaction>
</comment>
<dbReference type="SUPFAM" id="SSF56801">
    <property type="entry name" value="Acetyl-CoA synthetase-like"/>
    <property type="match status" value="1"/>
</dbReference>
<dbReference type="STRING" id="1791.GCA_001049355_00521"/>
<gene>
    <name evidence="11" type="primary">fadD14</name>
    <name evidence="11" type="ORF">NCTC10437_01568</name>
</gene>
<accession>A0A3S4RKC7</accession>
<proteinExistence type="inferred from homology"/>
<dbReference type="Gene3D" id="3.30.300.30">
    <property type="match status" value="1"/>
</dbReference>
<dbReference type="Gene3D" id="3.40.50.12780">
    <property type="entry name" value="N-terminal domain of ligase-like"/>
    <property type="match status" value="1"/>
</dbReference>
<dbReference type="InterPro" id="IPR000873">
    <property type="entry name" value="AMP-dep_synth/lig_dom"/>
</dbReference>
<organism evidence="11 12">
    <name type="scientific">Mycolicibacterium aurum</name>
    <name type="common">Mycobacterium aurum</name>
    <dbReference type="NCBI Taxonomy" id="1791"/>
    <lineage>
        <taxon>Bacteria</taxon>
        <taxon>Bacillati</taxon>
        <taxon>Actinomycetota</taxon>
        <taxon>Actinomycetes</taxon>
        <taxon>Mycobacteriales</taxon>
        <taxon>Mycobacteriaceae</taxon>
        <taxon>Mycolicibacterium</taxon>
    </lineage>
</organism>
<keyword evidence="2 11" id="KW-0436">Ligase</keyword>
<evidence type="ECO:0000256" key="7">
    <source>
        <dbReference type="ARBA" id="ARBA00080667"/>
    </source>
</evidence>
<reference evidence="11 12" key="1">
    <citation type="submission" date="2018-12" db="EMBL/GenBank/DDBJ databases">
        <authorList>
            <consortium name="Pathogen Informatics"/>
        </authorList>
    </citation>
    <scope>NUCLEOTIDE SEQUENCE [LARGE SCALE GENOMIC DNA]</scope>
    <source>
        <strain evidence="11 12">NCTC10437</strain>
    </source>
</reference>
<dbReference type="Proteomes" id="UP000279306">
    <property type="component" value="Chromosome"/>
</dbReference>
<evidence type="ECO:0000313" key="11">
    <source>
        <dbReference type="EMBL" id="VEG52652.1"/>
    </source>
</evidence>
<dbReference type="CDD" id="cd12119">
    <property type="entry name" value="ttLC_FACS_AlkK_like"/>
    <property type="match status" value="1"/>
</dbReference>
<dbReference type="AlphaFoldDB" id="A0A3S4RKC7"/>
<dbReference type="EMBL" id="LR134356">
    <property type="protein sequence ID" value="VEG52652.1"/>
    <property type="molecule type" value="Genomic_DNA"/>
</dbReference>
<feature type="domain" description="AMP-binding enzyme C-terminal" evidence="10">
    <location>
        <begin position="447"/>
        <end position="522"/>
    </location>
</feature>
<evidence type="ECO:0000259" key="9">
    <source>
        <dbReference type="Pfam" id="PF00501"/>
    </source>
</evidence>
<evidence type="ECO:0000256" key="8">
    <source>
        <dbReference type="ARBA" id="ARBA00083882"/>
    </source>
</evidence>
<dbReference type="GO" id="GO:0004467">
    <property type="term" value="F:long-chain fatty acid-CoA ligase activity"/>
    <property type="evidence" value="ECO:0007669"/>
    <property type="project" value="UniProtKB-EC"/>
</dbReference>
<dbReference type="PROSITE" id="PS00455">
    <property type="entry name" value="AMP_BINDING"/>
    <property type="match status" value="1"/>
</dbReference>
<dbReference type="InterPro" id="IPR042099">
    <property type="entry name" value="ANL_N_sf"/>
</dbReference>
<evidence type="ECO:0000256" key="3">
    <source>
        <dbReference type="ARBA" id="ARBA00026121"/>
    </source>
</evidence>
<feature type="domain" description="AMP-dependent synthetase/ligase" evidence="9">
    <location>
        <begin position="24"/>
        <end position="399"/>
    </location>
</feature>
<name>A0A3S4RKC7_MYCAU</name>
<dbReference type="FunFam" id="3.30.300.30:FF:000008">
    <property type="entry name" value="2,3-dihydroxybenzoate-AMP ligase"/>
    <property type="match status" value="1"/>
</dbReference>